<feature type="transmembrane region" description="Helical" evidence="1">
    <location>
        <begin position="7"/>
        <end position="27"/>
    </location>
</feature>
<proteinExistence type="predicted"/>
<accession>A0A2M3ZUX6</accession>
<protein>
    <submittedName>
        <fullName evidence="2">Putative secreted peptide</fullName>
    </submittedName>
</protein>
<name>A0A2M3ZUX6_9DIPT</name>
<organism evidence="2">
    <name type="scientific">Anopheles braziliensis</name>
    <dbReference type="NCBI Taxonomy" id="58242"/>
    <lineage>
        <taxon>Eukaryota</taxon>
        <taxon>Metazoa</taxon>
        <taxon>Ecdysozoa</taxon>
        <taxon>Arthropoda</taxon>
        <taxon>Hexapoda</taxon>
        <taxon>Insecta</taxon>
        <taxon>Pterygota</taxon>
        <taxon>Neoptera</taxon>
        <taxon>Endopterygota</taxon>
        <taxon>Diptera</taxon>
        <taxon>Nematocera</taxon>
        <taxon>Culicoidea</taxon>
        <taxon>Culicidae</taxon>
        <taxon>Anophelinae</taxon>
        <taxon>Anopheles</taxon>
    </lineage>
</organism>
<keyword evidence="1" id="KW-0812">Transmembrane</keyword>
<evidence type="ECO:0000256" key="1">
    <source>
        <dbReference type="SAM" id="Phobius"/>
    </source>
</evidence>
<dbReference type="EMBL" id="GGFM01011570">
    <property type="protein sequence ID" value="MBW32321.1"/>
    <property type="molecule type" value="Transcribed_RNA"/>
</dbReference>
<keyword evidence="1" id="KW-0472">Membrane</keyword>
<sequence length="88" mass="9666">MQAFSRVLVRVEVVVAALASVLVVPATLRTSRAALLVVVVVVVQEVPVDLLCHRQVPTVLQRQLPKALAKLRLPVTARIPVISNVEWR</sequence>
<reference evidence="2" key="1">
    <citation type="submission" date="2018-01" db="EMBL/GenBank/DDBJ databases">
        <title>An insight into the sialome of Amazonian anophelines.</title>
        <authorList>
            <person name="Ribeiro J.M."/>
            <person name="Scarpassa V."/>
            <person name="Calvo E."/>
        </authorList>
    </citation>
    <scope>NUCLEOTIDE SEQUENCE</scope>
    <source>
        <tissue evidence="2">Salivary glands</tissue>
    </source>
</reference>
<keyword evidence="1" id="KW-1133">Transmembrane helix</keyword>
<dbReference type="AlphaFoldDB" id="A0A2M3ZUX6"/>
<evidence type="ECO:0000313" key="2">
    <source>
        <dbReference type="EMBL" id="MBW32321.1"/>
    </source>
</evidence>